<dbReference type="EMBL" id="JAIQCV010000005">
    <property type="protein sequence ID" value="KAH1097030.1"/>
    <property type="molecule type" value="Genomic_DNA"/>
</dbReference>
<keyword evidence="2" id="KW-1185">Reference proteome</keyword>
<reference evidence="1 2" key="1">
    <citation type="journal article" date="2021" name="Plant Biotechnol. J.">
        <title>Multi-omics assisted identification of the key and species-specific regulatory components of drought-tolerant mechanisms in Gossypium stocksii.</title>
        <authorList>
            <person name="Yu D."/>
            <person name="Ke L."/>
            <person name="Zhang D."/>
            <person name="Wu Y."/>
            <person name="Sun Y."/>
            <person name="Mei J."/>
            <person name="Sun J."/>
            <person name="Sun Y."/>
        </authorList>
    </citation>
    <scope>NUCLEOTIDE SEQUENCE [LARGE SCALE GENOMIC DNA]</scope>
    <source>
        <strain evidence="2">cv. E1</strain>
        <tissue evidence="1">Leaf</tissue>
    </source>
</reference>
<proteinExistence type="predicted"/>
<gene>
    <name evidence="1" type="ORF">J1N35_013951</name>
</gene>
<sequence>MEASDNRINGGRGRVTTGSALTVYTPKFKRRSVSIVRDFSLRYERVTSSNYGLTIPAVRDFPRGCRRVIASNYGLT</sequence>
<feature type="non-terminal residue" evidence="1">
    <location>
        <position position="76"/>
    </location>
</feature>
<comment type="caution">
    <text evidence="1">The sequence shown here is derived from an EMBL/GenBank/DDBJ whole genome shotgun (WGS) entry which is preliminary data.</text>
</comment>
<dbReference type="Proteomes" id="UP000828251">
    <property type="component" value="Unassembled WGS sequence"/>
</dbReference>
<name>A0A9D3VTA8_9ROSI</name>
<accession>A0A9D3VTA8</accession>
<protein>
    <submittedName>
        <fullName evidence="1">Uncharacterized protein</fullName>
    </submittedName>
</protein>
<organism evidence="1 2">
    <name type="scientific">Gossypium stocksii</name>
    <dbReference type="NCBI Taxonomy" id="47602"/>
    <lineage>
        <taxon>Eukaryota</taxon>
        <taxon>Viridiplantae</taxon>
        <taxon>Streptophyta</taxon>
        <taxon>Embryophyta</taxon>
        <taxon>Tracheophyta</taxon>
        <taxon>Spermatophyta</taxon>
        <taxon>Magnoliopsida</taxon>
        <taxon>eudicotyledons</taxon>
        <taxon>Gunneridae</taxon>
        <taxon>Pentapetalae</taxon>
        <taxon>rosids</taxon>
        <taxon>malvids</taxon>
        <taxon>Malvales</taxon>
        <taxon>Malvaceae</taxon>
        <taxon>Malvoideae</taxon>
        <taxon>Gossypium</taxon>
    </lineage>
</organism>
<evidence type="ECO:0000313" key="1">
    <source>
        <dbReference type="EMBL" id="KAH1097030.1"/>
    </source>
</evidence>
<dbReference type="AlphaFoldDB" id="A0A9D3VTA8"/>
<evidence type="ECO:0000313" key="2">
    <source>
        <dbReference type="Proteomes" id="UP000828251"/>
    </source>
</evidence>